<dbReference type="Pfam" id="PF00326">
    <property type="entry name" value="Peptidase_S9"/>
    <property type="match status" value="1"/>
</dbReference>
<dbReference type="Gene3D" id="3.40.50.1820">
    <property type="entry name" value="alpha/beta hydrolase"/>
    <property type="match status" value="1"/>
</dbReference>
<reference evidence="3 4" key="1">
    <citation type="submission" date="2018-08" db="EMBL/GenBank/DDBJ databases">
        <title>A genome reference for cultivated species of the human gut microbiota.</title>
        <authorList>
            <person name="Zou Y."/>
            <person name="Xue W."/>
            <person name="Luo G."/>
        </authorList>
    </citation>
    <scope>NUCLEOTIDE SEQUENCE [LARGE SCALE GENOMIC DNA]</scope>
    <source>
        <strain evidence="3 4">AF24-29</strain>
    </source>
</reference>
<dbReference type="SUPFAM" id="SSF53474">
    <property type="entry name" value="alpha/beta-Hydrolases"/>
    <property type="match status" value="1"/>
</dbReference>
<dbReference type="Gene3D" id="2.120.10.30">
    <property type="entry name" value="TolB, C-terminal domain"/>
    <property type="match status" value="1"/>
</dbReference>
<accession>A0A412FG68</accession>
<comment type="caution">
    <text evidence="3">The sequence shown here is derived from an EMBL/GenBank/DDBJ whole genome shotgun (WGS) entry which is preliminary data.</text>
</comment>
<name>A0A412FG68_9FIRM</name>
<keyword evidence="1" id="KW-0378">Hydrolase</keyword>
<dbReference type="SUPFAM" id="SSF82171">
    <property type="entry name" value="DPP6 N-terminal domain-like"/>
    <property type="match status" value="1"/>
</dbReference>
<dbReference type="PANTHER" id="PTHR42776">
    <property type="entry name" value="SERINE PEPTIDASE S9 FAMILY MEMBER"/>
    <property type="match status" value="1"/>
</dbReference>
<gene>
    <name evidence="3" type="ORF">DWY25_17140</name>
</gene>
<evidence type="ECO:0000313" key="4">
    <source>
        <dbReference type="Proteomes" id="UP000284178"/>
    </source>
</evidence>
<proteinExistence type="predicted"/>
<dbReference type="EMBL" id="QRUP01000034">
    <property type="protein sequence ID" value="RGR67088.1"/>
    <property type="molecule type" value="Genomic_DNA"/>
</dbReference>
<dbReference type="GeneID" id="83017122"/>
<dbReference type="Proteomes" id="UP000284178">
    <property type="component" value="Unassembled WGS sequence"/>
</dbReference>
<dbReference type="GO" id="GO:0006508">
    <property type="term" value="P:proteolysis"/>
    <property type="evidence" value="ECO:0007669"/>
    <property type="project" value="InterPro"/>
</dbReference>
<dbReference type="InterPro" id="IPR001375">
    <property type="entry name" value="Peptidase_S9_cat"/>
</dbReference>
<dbReference type="AlphaFoldDB" id="A0A412FG68"/>
<organism evidence="3 4">
    <name type="scientific">Holdemania filiformis</name>
    <dbReference type="NCBI Taxonomy" id="61171"/>
    <lineage>
        <taxon>Bacteria</taxon>
        <taxon>Bacillati</taxon>
        <taxon>Bacillota</taxon>
        <taxon>Erysipelotrichia</taxon>
        <taxon>Erysipelotrichales</taxon>
        <taxon>Erysipelotrichaceae</taxon>
        <taxon>Holdemania</taxon>
    </lineage>
</organism>
<protein>
    <submittedName>
        <fullName evidence="3">S9 family peptidase</fullName>
    </submittedName>
</protein>
<dbReference type="InterPro" id="IPR029058">
    <property type="entry name" value="AB_hydrolase_fold"/>
</dbReference>
<feature type="domain" description="Peptidase S9 prolyl oligopeptidase catalytic" evidence="2">
    <location>
        <begin position="453"/>
        <end position="660"/>
    </location>
</feature>
<evidence type="ECO:0000313" key="3">
    <source>
        <dbReference type="EMBL" id="RGR67088.1"/>
    </source>
</evidence>
<sequence>MKKVQIQDFIDYRYLGSLQVSPDQQHAVFTVITGDQDADKYPGNLWLLDLATRETRQLTSGNEEKKAIWWNDDTIVFTGCRDPKLKEKTTDGESMTVFYKLNIHGGEAVEWFRLAMPVGSFQKVNDNQLILSVAYRADGMNDFECQTEEEKKQWKKERESHKDYEWFDEIPFWANGQGITNMKRTRLYLLDLDTQTTTAISEPSANASIAHIQDNKLLYISNPMDSVREIPSSLHQFDCTTKKDLTLIPDHEVNVSWAFYINHKIIAAISDFKEYGLHQHATLFVVEEDQQRTRLVHYDNSYGASLGSDCIQQFGTAVKAYKDKIYFSCTDENDGCLKCFDEHGQLQRLSGYHGGIEDFEVTDKGIVFIGLRDQKLQEIYFLQNEAETQLTHFNSEYHAATAVSPIEKIEFYNDGIRHEGFVIKPADFDINKKYPGILEIHGGPKGTFGPVINHEMQVFAANGYFVFYCNPRGSDSRGNAFADIRGRFGKEDYSDLMAFTDAVLAQYPQLDGERLGVTGSSYGGYMSNWIITQTDRFKAAIPEASISNYVTKFLCTDIGFTYNMDNQAATPWSDVALVWEQSPLKYADRVKTPTMFIHSDQDYRCWIAEPIQMFYALKLHGVETRFLLFHGEHHGLPIFGKPSHRIQRLAAMVEWFDKHCK</sequence>
<keyword evidence="4" id="KW-1185">Reference proteome</keyword>
<dbReference type="GO" id="GO:0004252">
    <property type="term" value="F:serine-type endopeptidase activity"/>
    <property type="evidence" value="ECO:0007669"/>
    <property type="project" value="TreeGrafter"/>
</dbReference>
<evidence type="ECO:0000256" key="1">
    <source>
        <dbReference type="ARBA" id="ARBA00022801"/>
    </source>
</evidence>
<dbReference type="InterPro" id="IPR011042">
    <property type="entry name" value="6-blade_b-propeller_TolB-like"/>
</dbReference>
<evidence type="ECO:0000259" key="2">
    <source>
        <dbReference type="Pfam" id="PF00326"/>
    </source>
</evidence>
<dbReference type="PANTHER" id="PTHR42776:SF27">
    <property type="entry name" value="DIPEPTIDYL PEPTIDASE FAMILY MEMBER 6"/>
    <property type="match status" value="1"/>
</dbReference>
<dbReference type="RefSeq" id="WP_117896282.1">
    <property type="nucleotide sequence ID" value="NZ_CABJCV010000034.1"/>
</dbReference>